<dbReference type="Proteomes" id="UP000324611">
    <property type="component" value="Unassembled WGS sequence"/>
</dbReference>
<dbReference type="GO" id="GO:0016989">
    <property type="term" value="F:sigma factor antagonist activity"/>
    <property type="evidence" value="ECO:0007669"/>
    <property type="project" value="TreeGrafter"/>
</dbReference>
<evidence type="ECO:0000259" key="2">
    <source>
        <dbReference type="Pfam" id="PF04773"/>
    </source>
</evidence>
<evidence type="ECO:0000259" key="3">
    <source>
        <dbReference type="Pfam" id="PF16344"/>
    </source>
</evidence>
<dbReference type="PANTHER" id="PTHR30273">
    <property type="entry name" value="PERIPLASMIC SIGNAL SENSOR AND SIGMA FACTOR ACTIVATOR FECR-RELATED"/>
    <property type="match status" value="1"/>
</dbReference>
<reference evidence="4 5" key="1">
    <citation type="submission" date="2019-09" db="EMBL/GenBank/DDBJ databases">
        <title>Chitinophaga ginsengihumi sp. nov., isolated from soil of ginseng rhizosphere.</title>
        <authorList>
            <person name="Lee J."/>
        </authorList>
    </citation>
    <scope>NUCLEOTIDE SEQUENCE [LARGE SCALE GENOMIC DNA]</scope>
    <source>
        <strain evidence="4 5">BN140078</strain>
    </source>
</reference>
<dbReference type="InterPro" id="IPR006860">
    <property type="entry name" value="FecR"/>
</dbReference>
<accession>A0A5B2VPZ4</accession>
<gene>
    <name evidence="4" type="ORF">F0L74_18390</name>
</gene>
<feature type="transmembrane region" description="Helical" evidence="1">
    <location>
        <begin position="96"/>
        <end position="116"/>
    </location>
</feature>
<keyword evidence="1" id="KW-1133">Transmembrane helix</keyword>
<dbReference type="PANTHER" id="PTHR30273:SF2">
    <property type="entry name" value="PROTEIN FECR"/>
    <property type="match status" value="1"/>
</dbReference>
<keyword evidence="1" id="KW-0812">Transmembrane</keyword>
<dbReference type="AlphaFoldDB" id="A0A5B2VPZ4"/>
<dbReference type="EMBL" id="VUOC01000003">
    <property type="protein sequence ID" value="KAA2241833.1"/>
    <property type="molecule type" value="Genomic_DNA"/>
</dbReference>
<protein>
    <submittedName>
        <fullName evidence="4">DUF4974 domain-containing protein</fullName>
    </submittedName>
</protein>
<dbReference type="InterPro" id="IPR032508">
    <property type="entry name" value="FecR_C"/>
</dbReference>
<dbReference type="Pfam" id="PF04773">
    <property type="entry name" value="FecR"/>
    <property type="match status" value="1"/>
</dbReference>
<evidence type="ECO:0000313" key="4">
    <source>
        <dbReference type="EMBL" id="KAA2241833.1"/>
    </source>
</evidence>
<keyword evidence="5" id="KW-1185">Reference proteome</keyword>
<dbReference type="Pfam" id="PF16344">
    <property type="entry name" value="FecR_C"/>
    <property type="match status" value="1"/>
</dbReference>
<name>A0A5B2VPZ4_9BACT</name>
<comment type="caution">
    <text evidence="4">The sequence shown here is derived from an EMBL/GenBank/DDBJ whole genome shotgun (WGS) entry which is preliminary data.</text>
</comment>
<evidence type="ECO:0000256" key="1">
    <source>
        <dbReference type="SAM" id="Phobius"/>
    </source>
</evidence>
<organism evidence="4 5">
    <name type="scientific">Chitinophaga agrisoli</name>
    <dbReference type="NCBI Taxonomy" id="2607653"/>
    <lineage>
        <taxon>Bacteria</taxon>
        <taxon>Pseudomonadati</taxon>
        <taxon>Bacteroidota</taxon>
        <taxon>Chitinophagia</taxon>
        <taxon>Chitinophagales</taxon>
        <taxon>Chitinophagaceae</taxon>
        <taxon>Chitinophaga</taxon>
    </lineage>
</organism>
<dbReference type="InterPro" id="IPR012373">
    <property type="entry name" value="Ferrdict_sens_TM"/>
</dbReference>
<keyword evidence="1" id="KW-0472">Membrane</keyword>
<sequence length="408" mass="44509">MKKRALHASYQIVELIRKHLDESITPAENSRLEHWLQAKEANRILFRQLAEKEHAGEAISRFKEIAAERAATFERISSQLTTLPSSRTRFFLFRHWSYAAAATVLLCLGAASLFYFNNSSGPTARPKPAVTVVTDIPPGGNKATLTLANGSVITLDSLQSGTLVRQGNAAVIQLGNGQLAYKKDAAARDAPVVYNIIATPRGGQYQLLLPDGSKAWLNAASSLRFPTAFTGGKRKVQLTGEGYFEVAPLYTGKKKTPFIVEIGPGGGQVEVLGTHFNVMAYDDESAVKVTLLTGAVKVSKGLAGARLTPGQQAQLDKAGQLKVQPQADVAAAMAWKNGMFQFHSADLPAVLRQLSRWYDVDVIYKGPVPSREFEGEIERNLTLSQVLRILEKNQVHIKIEGTQMVVMP</sequence>
<dbReference type="Gene3D" id="2.60.120.1440">
    <property type="match status" value="1"/>
</dbReference>
<dbReference type="RefSeq" id="WP_149839339.1">
    <property type="nucleotide sequence ID" value="NZ_VUOC01000003.1"/>
</dbReference>
<dbReference type="Gene3D" id="3.55.50.30">
    <property type="match status" value="1"/>
</dbReference>
<proteinExistence type="predicted"/>
<reference evidence="4 5" key="2">
    <citation type="submission" date="2019-09" db="EMBL/GenBank/DDBJ databases">
        <authorList>
            <person name="Jin C."/>
        </authorList>
    </citation>
    <scope>NUCLEOTIDE SEQUENCE [LARGE SCALE GENOMIC DNA]</scope>
    <source>
        <strain evidence="4 5">BN140078</strain>
    </source>
</reference>
<feature type="domain" description="Protein FecR C-terminal" evidence="3">
    <location>
        <begin position="340"/>
        <end position="405"/>
    </location>
</feature>
<feature type="domain" description="FecR protein" evidence="2">
    <location>
        <begin position="197"/>
        <end position="297"/>
    </location>
</feature>
<evidence type="ECO:0000313" key="5">
    <source>
        <dbReference type="Proteomes" id="UP000324611"/>
    </source>
</evidence>